<dbReference type="InterPro" id="IPR008928">
    <property type="entry name" value="6-hairpin_glycosidase_sf"/>
</dbReference>
<proteinExistence type="inferred from homology"/>
<evidence type="ECO:0000256" key="5">
    <source>
        <dbReference type="ARBA" id="ARBA00022801"/>
    </source>
</evidence>
<dbReference type="AlphaFoldDB" id="A0ABD2N330"/>
<reference evidence="8 9" key="1">
    <citation type="journal article" date="2021" name="BMC Biol.">
        <title>Horizontally acquired antibacterial genes associated with adaptive radiation of ladybird beetles.</title>
        <authorList>
            <person name="Li H.S."/>
            <person name="Tang X.F."/>
            <person name="Huang Y.H."/>
            <person name="Xu Z.Y."/>
            <person name="Chen M.L."/>
            <person name="Du X.Y."/>
            <person name="Qiu B.Y."/>
            <person name="Chen P.T."/>
            <person name="Zhang W."/>
            <person name="Slipinski A."/>
            <person name="Escalona H.E."/>
            <person name="Waterhouse R.M."/>
            <person name="Zwick A."/>
            <person name="Pang H."/>
        </authorList>
    </citation>
    <scope>NUCLEOTIDE SEQUENCE [LARGE SCALE GENOMIC DNA]</scope>
    <source>
        <strain evidence="8">SYSU2018</strain>
    </source>
</reference>
<dbReference type="EC" id="3.2.1.28" evidence="3 7"/>
<evidence type="ECO:0000256" key="1">
    <source>
        <dbReference type="ARBA" id="ARBA00001576"/>
    </source>
</evidence>
<protein>
    <recommendedName>
        <fullName evidence="4 7">Trehalase</fullName>
        <ecNumber evidence="3 7">3.2.1.28</ecNumber>
    </recommendedName>
    <alternativeName>
        <fullName evidence="7">Alpha-trehalose glucohydrolase</fullName>
    </alternativeName>
</protein>
<keyword evidence="6 7" id="KW-0326">Glycosidase</keyword>
<dbReference type="PROSITE" id="PS00928">
    <property type="entry name" value="TREHALASE_2"/>
    <property type="match status" value="1"/>
</dbReference>
<dbReference type="PANTHER" id="PTHR23403">
    <property type="entry name" value="TREHALASE"/>
    <property type="match status" value="1"/>
</dbReference>
<evidence type="ECO:0000313" key="9">
    <source>
        <dbReference type="Proteomes" id="UP001516400"/>
    </source>
</evidence>
<comment type="caution">
    <text evidence="8">The sequence shown here is derived from an EMBL/GenBank/DDBJ whole genome shotgun (WGS) entry which is preliminary data.</text>
</comment>
<evidence type="ECO:0000256" key="3">
    <source>
        <dbReference type="ARBA" id="ARBA00012757"/>
    </source>
</evidence>
<dbReference type="InterPro" id="IPR012341">
    <property type="entry name" value="6hp_glycosidase-like_sf"/>
</dbReference>
<accession>A0ABD2N330</accession>
<dbReference type="EMBL" id="JABFTP020000062">
    <property type="protein sequence ID" value="KAL3272825.1"/>
    <property type="molecule type" value="Genomic_DNA"/>
</dbReference>
<evidence type="ECO:0000256" key="4">
    <source>
        <dbReference type="ARBA" id="ARBA00019905"/>
    </source>
</evidence>
<comment type="catalytic activity">
    <reaction evidence="1 7">
        <text>alpha,alpha-trehalose + H2O = alpha-D-glucose + beta-D-glucose</text>
        <dbReference type="Rhea" id="RHEA:32675"/>
        <dbReference type="ChEBI" id="CHEBI:15377"/>
        <dbReference type="ChEBI" id="CHEBI:15903"/>
        <dbReference type="ChEBI" id="CHEBI:16551"/>
        <dbReference type="ChEBI" id="CHEBI:17925"/>
        <dbReference type="EC" id="3.2.1.28"/>
    </reaction>
</comment>
<evidence type="ECO:0000256" key="6">
    <source>
        <dbReference type="ARBA" id="ARBA00023295"/>
    </source>
</evidence>
<dbReference type="Gene3D" id="1.50.10.10">
    <property type="match status" value="1"/>
</dbReference>
<evidence type="ECO:0000313" key="8">
    <source>
        <dbReference type="EMBL" id="KAL3272825.1"/>
    </source>
</evidence>
<dbReference type="InterPro" id="IPR018232">
    <property type="entry name" value="Glyco_hydro_37_CS"/>
</dbReference>
<keyword evidence="5 7" id="KW-0378">Hydrolase</keyword>
<comment type="similarity">
    <text evidence="2 7">Belongs to the glycosyl hydrolase 37 family.</text>
</comment>
<sequence length="371" mass="43057">MVEEYFKETGDKEWLAANLLLMEKELEFWMREKTITFEINSYPYTLARYRVDSYSPRPESYVEDTLTCSSLPNQNSIERCYAELKAGAESGWDFSSRWMSNKKILSDMKVSRIIPVELNAFLLASFRIISNFFELVGNEQKHAYWLSVFDLWKSDMHQTLYNEEDGIWYDYDTSTKSSNRKFYVSNFAPLWVDIYSDKEVKKTLGDKAVKYLINNKILSFKGGIPTSLIDTGEQWDLPNAWPPLQSIAILGLLRSGSDKGRYFARRLAKQWIDVNWNIFKASRVMYEKYNAEFLGEAGSGGEYEVQSGFGWSNGVILELINEFFTKEKEKGDESDEDRSGGNQIANHETSFLLIFISCFRVIVMFKVHSVM</sequence>
<dbReference type="GO" id="GO:0004555">
    <property type="term" value="F:alpha,alpha-trehalase activity"/>
    <property type="evidence" value="ECO:0007669"/>
    <property type="project" value="UniProtKB-EC"/>
</dbReference>
<dbReference type="PANTHER" id="PTHR23403:SF1">
    <property type="entry name" value="TREHALASE"/>
    <property type="match status" value="1"/>
</dbReference>
<dbReference type="InterPro" id="IPR001661">
    <property type="entry name" value="Glyco_hydro_37"/>
</dbReference>
<gene>
    <name evidence="8" type="ORF">HHI36_014284</name>
</gene>
<organism evidence="8 9">
    <name type="scientific">Cryptolaemus montrouzieri</name>
    <dbReference type="NCBI Taxonomy" id="559131"/>
    <lineage>
        <taxon>Eukaryota</taxon>
        <taxon>Metazoa</taxon>
        <taxon>Ecdysozoa</taxon>
        <taxon>Arthropoda</taxon>
        <taxon>Hexapoda</taxon>
        <taxon>Insecta</taxon>
        <taxon>Pterygota</taxon>
        <taxon>Neoptera</taxon>
        <taxon>Endopterygota</taxon>
        <taxon>Coleoptera</taxon>
        <taxon>Polyphaga</taxon>
        <taxon>Cucujiformia</taxon>
        <taxon>Coccinelloidea</taxon>
        <taxon>Coccinellidae</taxon>
        <taxon>Scymninae</taxon>
        <taxon>Scymnini</taxon>
        <taxon>Cryptolaemus</taxon>
    </lineage>
</organism>
<keyword evidence="9" id="KW-1185">Reference proteome</keyword>
<dbReference type="PRINTS" id="PR00744">
    <property type="entry name" value="GLHYDRLASE37"/>
</dbReference>
<evidence type="ECO:0000256" key="2">
    <source>
        <dbReference type="ARBA" id="ARBA00005615"/>
    </source>
</evidence>
<name>A0ABD2N330_9CUCU</name>
<dbReference type="Proteomes" id="UP001516400">
    <property type="component" value="Unassembled WGS sequence"/>
</dbReference>
<dbReference type="Pfam" id="PF01204">
    <property type="entry name" value="Trehalase"/>
    <property type="match status" value="1"/>
</dbReference>
<dbReference type="SUPFAM" id="SSF48208">
    <property type="entry name" value="Six-hairpin glycosidases"/>
    <property type="match status" value="1"/>
</dbReference>
<evidence type="ECO:0000256" key="7">
    <source>
        <dbReference type="RuleBase" id="RU361180"/>
    </source>
</evidence>